<keyword evidence="2" id="KW-0963">Cytoplasm</keyword>
<dbReference type="Pfam" id="PF02580">
    <property type="entry name" value="Tyr_Deacylase"/>
    <property type="match status" value="1"/>
</dbReference>
<comment type="subcellular location">
    <subcellularLocation>
        <location evidence="2">Cytoplasm</location>
    </subcellularLocation>
</comment>
<comment type="function">
    <text evidence="2">An aminoacyl-tRNA editing enzyme that deacylates mischarged D-aminoacyl-tRNAs. Also deacylates mischarged glycyl-tRNA(Ala), protecting cells against glycine mischarging by AlaRS. Acts via tRNA-based rather than protein-based catalysis; rejects L-amino acids rather than detecting D-amino acids in the active site. By recycling D-aminoacyl-tRNA to D-amino acids and free tRNA molecules, this enzyme counteracts the toxicity associated with the formation of D-aminoacyl-tRNA entities in vivo and helps enforce protein L-homochirality.</text>
</comment>
<comment type="catalytic activity">
    <reaction evidence="2">
        <text>glycyl-tRNA(Ala) + H2O = tRNA(Ala) + glycine + H(+)</text>
        <dbReference type="Rhea" id="RHEA:53744"/>
        <dbReference type="Rhea" id="RHEA-COMP:9657"/>
        <dbReference type="Rhea" id="RHEA-COMP:13640"/>
        <dbReference type="ChEBI" id="CHEBI:15377"/>
        <dbReference type="ChEBI" id="CHEBI:15378"/>
        <dbReference type="ChEBI" id="CHEBI:57305"/>
        <dbReference type="ChEBI" id="CHEBI:78442"/>
        <dbReference type="ChEBI" id="CHEBI:78522"/>
    </reaction>
</comment>
<dbReference type="InterPro" id="IPR003732">
    <property type="entry name" value="Daa-tRNA_deacyls_DTD"/>
</dbReference>
<dbReference type="PANTHER" id="PTHR10472:SF5">
    <property type="entry name" value="D-AMINOACYL-TRNA DEACYLASE 1"/>
    <property type="match status" value="1"/>
</dbReference>
<dbReference type="GO" id="GO:0051500">
    <property type="term" value="F:D-tyrosyl-tRNA(Tyr) deacylase activity"/>
    <property type="evidence" value="ECO:0007669"/>
    <property type="project" value="TreeGrafter"/>
</dbReference>
<sequence>MRAVVQRVNRSSVLIDGKIHSQIGKGILILLGVKNDDTEEDAKYLANKCANLRIFDDENRRMNFSVKDINGEALVVSQFTLYGDTRYGNRPDFTQASKPEQAETLYNKFVDYLKQLIGEEKVKTGVFRAMMVVEITNDGPVTLIVESKEKVQK</sequence>
<evidence type="ECO:0000256" key="2">
    <source>
        <dbReference type="HAMAP-Rule" id="MF_00518"/>
    </source>
</evidence>
<dbReference type="FunFam" id="3.50.80.10:FF:000001">
    <property type="entry name" value="D-aminoacyl-tRNA deacylase"/>
    <property type="match status" value="1"/>
</dbReference>
<dbReference type="GO" id="GO:0005737">
    <property type="term" value="C:cytoplasm"/>
    <property type="evidence" value="ECO:0007669"/>
    <property type="project" value="UniProtKB-SubCell"/>
</dbReference>
<dbReference type="Gene3D" id="3.50.80.10">
    <property type="entry name" value="D-tyrosyl-tRNA(Tyr) deacylase"/>
    <property type="match status" value="1"/>
</dbReference>
<keyword evidence="2" id="KW-0378">Hydrolase</keyword>
<accession>A0A0S4MVS1</accession>
<dbReference type="GO" id="GO:0106026">
    <property type="term" value="F:Gly-tRNA(Ala) deacylase activity"/>
    <property type="evidence" value="ECO:0007669"/>
    <property type="project" value="UniProtKB-UniRule"/>
</dbReference>
<dbReference type="SUPFAM" id="SSF69500">
    <property type="entry name" value="DTD-like"/>
    <property type="match status" value="1"/>
</dbReference>
<evidence type="ECO:0000313" key="4">
    <source>
        <dbReference type="Proteomes" id="UP000320623"/>
    </source>
</evidence>
<name>A0A0S4MVS1_9BACT</name>
<gene>
    <name evidence="2" type="primary">dtd</name>
    <name evidence="3" type="ORF">JGI1_00648</name>
</gene>
<comment type="catalytic activity">
    <reaction evidence="2">
        <text>a D-aminoacyl-tRNA + H2O = a tRNA + a D-alpha-amino acid + H(+)</text>
        <dbReference type="Rhea" id="RHEA:13953"/>
        <dbReference type="Rhea" id="RHEA-COMP:10123"/>
        <dbReference type="Rhea" id="RHEA-COMP:10124"/>
        <dbReference type="ChEBI" id="CHEBI:15377"/>
        <dbReference type="ChEBI" id="CHEBI:15378"/>
        <dbReference type="ChEBI" id="CHEBI:59871"/>
        <dbReference type="ChEBI" id="CHEBI:78442"/>
        <dbReference type="ChEBI" id="CHEBI:79333"/>
        <dbReference type="EC" id="3.1.1.96"/>
    </reaction>
</comment>
<dbReference type="HAMAP" id="MF_00518">
    <property type="entry name" value="Deacylase_Dtd"/>
    <property type="match status" value="1"/>
</dbReference>
<dbReference type="EC" id="3.1.1.-" evidence="2"/>
<protein>
    <recommendedName>
        <fullName evidence="2">D-aminoacyl-tRNA deacylase</fullName>
        <shortName evidence="2">DTD</shortName>
        <ecNumber evidence="2">3.1.1.96</ecNumber>
    </recommendedName>
    <alternativeName>
        <fullName evidence="2">Gly-tRNA(Ala) deacylase</fullName>
        <ecNumber evidence="2">3.1.1.-</ecNumber>
    </alternativeName>
</protein>
<dbReference type="Proteomes" id="UP000320623">
    <property type="component" value="Unassembled WGS sequence"/>
</dbReference>
<dbReference type="EMBL" id="FAOO01000004">
    <property type="protein sequence ID" value="CUU03088.1"/>
    <property type="molecule type" value="Genomic_DNA"/>
</dbReference>
<keyword evidence="4" id="KW-1185">Reference proteome</keyword>
<dbReference type="GO" id="GO:0019478">
    <property type="term" value="P:D-amino acid catabolic process"/>
    <property type="evidence" value="ECO:0007669"/>
    <property type="project" value="UniProtKB-UniRule"/>
</dbReference>
<dbReference type="CDD" id="cd00563">
    <property type="entry name" value="Dtyr_deacylase"/>
    <property type="match status" value="1"/>
</dbReference>
<evidence type="ECO:0000313" key="3">
    <source>
        <dbReference type="EMBL" id="CUU03088.1"/>
    </source>
</evidence>
<comment type="domain">
    <text evidence="2">A Gly-cisPro motif from one monomer fits into the active site of the other monomer to allow specific chiral rejection of L-amino acids.</text>
</comment>
<dbReference type="GO" id="GO:0000049">
    <property type="term" value="F:tRNA binding"/>
    <property type="evidence" value="ECO:0007669"/>
    <property type="project" value="UniProtKB-UniRule"/>
</dbReference>
<proteinExistence type="inferred from homology"/>
<comment type="similarity">
    <text evidence="1 2">Belongs to the DTD family.</text>
</comment>
<dbReference type="EC" id="3.1.1.96" evidence="2"/>
<evidence type="ECO:0000256" key="1">
    <source>
        <dbReference type="ARBA" id="ARBA00009673"/>
    </source>
</evidence>
<keyword evidence="2" id="KW-0820">tRNA-binding</keyword>
<dbReference type="AlphaFoldDB" id="A0A0S4MVS1"/>
<reference evidence="4" key="1">
    <citation type="submission" date="2015-11" db="EMBL/GenBank/DDBJ databases">
        <authorList>
            <person name="Varghese N."/>
        </authorList>
    </citation>
    <scope>NUCLEOTIDE SEQUENCE [LARGE SCALE GENOMIC DNA]</scope>
</reference>
<dbReference type="NCBIfam" id="TIGR00256">
    <property type="entry name" value="D-aminoacyl-tRNA deacylase"/>
    <property type="match status" value="1"/>
</dbReference>
<dbReference type="OrthoDB" id="9801395at2"/>
<dbReference type="InterPro" id="IPR023509">
    <property type="entry name" value="DTD-like_sf"/>
</dbReference>
<feature type="short sequence motif" description="Gly-cisPro motif, important for rejection of L-amino acids" evidence="2">
    <location>
        <begin position="139"/>
        <end position="140"/>
    </location>
</feature>
<dbReference type="PANTHER" id="PTHR10472">
    <property type="entry name" value="D-TYROSYL-TRNA TYR DEACYLASE"/>
    <property type="match status" value="1"/>
</dbReference>
<dbReference type="STRING" id="1643428.GCA_001442855_00630"/>
<organism evidence="3 4">
    <name type="scientific">Candidatus Thermokryptus mobilis</name>
    <dbReference type="NCBI Taxonomy" id="1643428"/>
    <lineage>
        <taxon>Bacteria</taxon>
        <taxon>Pseudomonadati</taxon>
        <taxon>Candidatus Kryptoniota</taxon>
        <taxon>Candidatus Thermokryptus</taxon>
    </lineage>
</organism>
<dbReference type="RefSeq" id="WP_140944440.1">
    <property type="nucleotide sequence ID" value="NZ_FAOO01000004.1"/>
</dbReference>
<dbReference type="GO" id="GO:0043908">
    <property type="term" value="F:Ser(Gly)-tRNA(Ala) hydrolase activity"/>
    <property type="evidence" value="ECO:0007669"/>
    <property type="project" value="UniProtKB-UniRule"/>
</dbReference>
<comment type="subunit">
    <text evidence="2">Homodimer.</text>
</comment>
<keyword evidence="2" id="KW-0694">RNA-binding</keyword>